<evidence type="ECO:0000313" key="3">
    <source>
        <dbReference type="EMBL" id="KND16845.1"/>
    </source>
</evidence>
<feature type="coiled-coil region" evidence="1">
    <location>
        <begin position="24"/>
        <end position="51"/>
    </location>
</feature>
<dbReference type="Pfam" id="PF02518">
    <property type="entry name" value="HATPase_c"/>
    <property type="match status" value="1"/>
</dbReference>
<keyword evidence="1" id="KW-0175">Coiled coil</keyword>
<comment type="caution">
    <text evidence="3">The sequence shown here is derived from an EMBL/GenBank/DDBJ whole genome shotgun (WGS) entry which is preliminary data.</text>
</comment>
<dbReference type="Proteomes" id="UP000053900">
    <property type="component" value="Unassembled WGS sequence"/>
</dbReference>
<dbReference type="PANTHER" id="PTHR45569:SF1">
    <property type="entry name" value="SENSOR PROTEIN KDPD"/>
    <property type="match status" value="1"/>
</dbReference>
<evidence type="ECO:0000256" key="1">
    <source>
        <dbReference type="SAM" id="Coils"/>
    </source>
</evidence>
<dbReference type="InterPro" id="IPR036890">
    <property type="entry name" value="HATPase_C_sf"/>
</dbReference>
<dbReference type="Gene3D" id="3.30.565.10">
    <property type="entry name" value="Histidine kinase-like ATPase, C-terminal domain"/>
    <property type="match status" value="1"/>
</dbReference>
<sequence>MAKSQKPRKKAVATLPFPTEGQKIANMRLELNALQIKLDRMSKNIDAQTEIHAAHLALLGNFASHDLKNSLQSIDAIISTHQHDELSEEHLQSIKYNVQLIRETLKNFSKLVIHSGDNTCTFDELIQAIKIVSRDTFSENNINFNVEQDYDTDITFHYPFTVMFLMLNNLVINAVKALEVVENDRKIEIHTVLTDENILIKVFDNAPKVDKTLEDKIFEFGYSTTNGSGIGLFHARYVCEIYKGTLNYHEETKKNHLLDKCFVIELPLIKEEIHEKKHSNN</sequence>
<dbReference type="SUPFAM" id="SSF55874">
    <property type="entry name" value="ATPase domain of HSP90 chaperone/DNA topoisomerase II/histidine kinase"/>
    <property type="match status" value="1"/>
</dbReference>
<dbReference type="SMART" id="SM00387">
    <property type="entry name" value="HATPase_c"/>
    <property type="match status" value="1"/>
</dbReference>
<organism evidence="3 4">
    <name type="scientific">Enhydrobacter aerosaccus</name>
    <dbReference type="NCBI Taxonomy" id="225324"/>
    <lineage>
        <taxon>Bacteria</taxon>
        <taxon>Pseudomonadati</taxon>
        <taxon>Pseudomonadota</taxon>
        <taxon>Alphaproteobacteria</taxon>
        <taxon>Hyphomicrobiales</taxon>
        <taxon>Enhydrobacter</taxon>
    </lineage>
</organism>
<evidence type="ECO:0000313" key="4">
    <source>
        <dbReference type="Proteomes" id="UP000053900"/>
    </source>
</evidence>
<proteinExistence type="predicted"/>
<dbReference type="PROSITE" id="PS50109">
    <property type="entry name" value="HIS_KIN"/>
    <property type="match status" value="1"/>
</dbReference>
<protein>
    <recommendedName>
        <fullName evidence="2">Histidine kinase domain-containing protein</fullName>
    </recommendedName>
</protein>
<keyword evidence="4" id="KW-1185">Reference proteome</keyword>
<reference evidence="3 4" key="1">
    <citation type="submission" date="2015-07" db="EMBL/GenBank/DDBJ databases">
        <title>Draft genome of Enhydrobacter aerosaccus.</title>
        <authorList>
            <person name="Wang X."/>
        </authorList>
    </citation>
    <scope>NUCLEOTIDE SEQUENCE [LARGE SCALE GENOMIC DNA]</scope>
    <source>
        <strain evidence="3 4">CGMCC9176</strain>
    </source>
</reference>
<evidence type="ECO:0000259" key="2">
    <source>
        <dbReference type="PROSITE" id="PS50109"/>
    </source>
</evidence>
<dbReference type="EMBL" id="LGSW01000025">
    <property type="protein sequence ID" value="KND16845.1"/>
    <property type="molecule type" value="Genomic_DNA"/>
</dbReference>
<dbReference type="InterPro" id="IPR052023">
    <property type="entry name" value="Histidine_kinase_KdpD"/>
</dbReference>
<accession>A0ABR5IIV4</accession>
<feature type="domain" description="Histidine kinase" evidence="2">
    <location>
        <begin position="62"/>
        <end position="270"/>
    </location>
</feature>
<dbReference type="InterPro" id="IPR005467">
    <property type="entry name" value="His_kinase_dom"/>
</dbReference>
<gene>
    <name evidence="3" type="ORF">AFK20_12695</name>
</gene>
<dbReference type="PANTHER" id="PTHR45569">
    <property type="entry name" value="SENSOR PROTEIN KDPD"/>
    <property type="match status" value="1"/>
</dbReference>
<name>A0ABR5IIV4_9HYPH</name>
<dbReference type="InterPro" id="IPR003594">
    <property type="entry name" value="HATPase_dom"/>
</dbReference>